<dbReference type="STRING" id="402600.SAMN05216188_102506"/>
<dbReference type="InterPro" id="IPR050396">
    <property type="entry name" value="Glycosyltr_51/Transpeptidase"/>
</dbReference>
<dbReference type="PANTHER" id="PTHR32282">
    <property type="entry name" value="BINDING PROTEIN TRANSPEPTIDASE, PUTATIVE-RELATED"/>
    <property type="match status" value="1"/>
</dbReference>
<name>A0A1H9EDK6_9PSEU</name>
<dbReference type="Proteomes" id="UP000199352">
    <property type="component" value="Unassembled WGS sequence"/>
</dbReference>
<sequence>MRRFLPNFGALVLVVALVGAVVLLRPEPPRPAPAPPRQVVLQYADGSPMWSTGEGGPSSALVHRVVAELEEHGLPLDRLRAAGGVVRTTIDAKAQTVAAAVVGRLVAARQGDPGAAVTAVDPDSGGVRVYLGRGRVAGPGGDGQEDLTPEIVRPFADAGAPNLVRGRMSPLEVTAAYAAFAAGGVRHRPHFVTSVTGADGSSLYQVVEVAQPAFDRQAADRVTGQLAEKPGCGGIACVPGAHPWTAGYTPEVAVTVFVGQAGAAVDADLARVVCQEFLASTRE</sequence>
<reference evidence="4" key="1">
    <citation type="submission" date="2016-10" db="EMBL/GenBank/DDBJ databases">
        <authorList>
            <person name="Varghese N."/>
            <person name="Submissions S."/>
        </authorList>
    </citation>
    <scope>NUCLEOTIDE SEQUENCE [LARGE SCALE GENOMIC DNA]</scope>
    <source>
        <strain evidence="4">CGMCC 4.3525</strain>
    </source>
</reference>
<dbReference type="SUPFAM" id="SSF56601">
    <property type="entry name" value="beta-lactamase/transpeptidase-like"/>
    <property type="match status" value="2"/>
</dbReference>
<organism evidence="3 4">
    <name type="scientific">Lentzea xinjiangensis</name>
    <dbReference type="NCBI Taxonomy" id="402600"/>
    <lineage>
        <taxon>Bacteria</taxon>
        <taxon>Bacillati</taxon>
        <taxon>Actinomycetota</taxon>
        <taxon>Actinomycetes</taxon>
        <taxon>Pseudonocardiales</taxon>
        <taxon>Pseudonocardiaceae</taxon>
        <taxon>Lentzea</taxon>
    </lineage>
</organism>
<gene>
    <name evidence="3" type="ORF">SAMN05216188_102506</name>
</gene>
<keyword evidence="4" id="KW-1185">Reference proteome</keyword>
<evidence type="ECO:0000256" key="2">
    <source>
        <dbReference type="ARBA" id="ARBA00022679"/>
    </source>
</evidence>
<evidence type="ECO:0000313" key="3">
    <source>
        <dbReference type="EMBL" id="SEQ23725.1"/>
    </source>
</evidence>
<dbReference type="Gene3D" id="3.40.710.10">
    <property type="entry name" value="DD-peptidase/beta-lactamase superfamily"/>
    <property type="match status" value="2"/>
</dbReference>
<proteinExistence type="predicted"/>
<dbReference type="EMBL" id="FOFR01000002">
    <property type="protein sequence ID" value="SEQ23725.1"/>
    <property type="molecule type" value="Genomic_DNA"/>
</dbReference>
<dbReference type="PANTHER" id="PTHR32282:SF33">
    <property type="entry name" value="PEPTIDOGLYCAN GLYCOSYLTRANSFERASE"/>
    <property type="match status" value="1"/>
</dbReference>
<dbReference type="GO" id="GO:0030288">
    <property type="term" value="C:outer membrane-bounded periplasmic space"/>
    <property type="evidence" value="ECO:0007669"/>
    <property type="project" value="TreeGrafter"/>
</dbReference>
<keyword evidence="2" id="KW-0808">Transferase</keyword>
<dbReference type="RefSeq" id="WP_089949906.1">
    <property type="nucleotide sequence ID" value="NZ_FOFR01000002.1"/>
</dbReference>
<evidence type="ECO:0000313" key="4">
    <source>
        <dbReference type="Proteomes" id="UP000199352"/>
    </source>
</evidence>
<dbReference type="AlphaFoldDB" id="A0A1H9EDK6"/>
<accession>A0A1H9EDK6</accession>
<dbReference type="InterPro" id="IPR012338">
    <property type="entry name" value="Beta-lactam/transpept-like"/>
</dbReference>
<dbReference type="GO" id="GO:0009252">
    <property type="term" value="P:peptidoglycan biosynthetic process"/>
    <property type="evidence" value="ECO:0007669"/>
    <property type="project" value="TreeGrafter"/>
</dbReference>
<evidence type="ECO:0000256" key="1">
    <source>
        <dbReference type="ARBA" id="ARBA00022676"/>
    </source>
</evidence>
<protein>
    <submittedName>
        <fullName evidence="3">Penicillin binding protein transpeptidase domain-containing protein</fullName>
    </submittedName>
</protein>
<dbReference type="GO" id="GO:0008955">
    <property type="term" value="F:peptidoglycan glycosyltransferase activity"/>
    <property type="evidence" value="ECO:0007669"/>
    <property type="project" value="TreeGrafter"/>
</dbReference>
<dbReference type="OrthoDB" id="3700536at2"/>
<keyword evidence="1" id="KW-0328">Glycosyltransferase</keyword>